<dbReference type="SUPFAM" id="SSF48150">
    <property type="entry name" value="DNA-glycosylase"/>
    <property type="match status" value="1"/>
</dbReference>
<sequence>MMLQQTQVTQAEPFYERFMAQFPSVETLARAPLD</sequence>
<reference evidence="1" key="1">
    <citation type="submission" date="2018-05" db="EMBL/GenBank/DDBJ databases">
        <authorList>
            <person name="Lanie J.A."/>
            <person name="Ng W.-L."/>
            <person name="Kazmierczak K.M."/>
            <person name="Andrzejewski T.M."/>
            <person name="Davidsen T.M."/>
            <person name="Wayne K.J."/>
            <person name="Tettelin H."/>
            <person name="Glass J.I."/>
            <person name="Rusch D."/>
            <person name="Podicherti R."/>
            <person name="Tsui H.-C.T."/>
            <person name="Winkler M.E."/>
        </authorList>
    </citation>
    <scope>NUCLEOTIDE SEQUENCE</scope>
</reference>
<dbReference type="EMBL" id="UINC01070053">
    <property type="protein sequence ID" value="SVC03896.1"/>
    <property type="molecule type" value="Genomic_DNA"/>
</dbReference>
<accession>A0A382IW90</accession>
<organism evidence="1">
    <name type="scientific">marine metagenome</name>
    <dbReference type="NCBI Taxonomy" id="408172"/>
    <lineage>
        <taxon>unclassified sequences</taxon>
        <taxon>metagenomes</taxon>
        <taxon>ecological metagenomes</taxon>
    </lineage>
</organism>
<feature type="non-terminal residue" evidence="1">
    <location>
        <position position="34"/>
    </location>
</feature>
<evidence type="ECO:0000313" key="1">
    <source>
        <dbReference type="EMBL" id="SVC03896.1"/>
    </source>
</evidence>
<dbReference type="Gene3D" id="1.10.340.30">
    <property type="entry name" value="Hypothetical protein, domain 2"/>
    <property type="match status" value="1"/>
</dbReference>
<protein>
    <submittedName>
        <fullName evidence="1">Uncharacterized protein</fullName>
    </submittedName>
</protein>
<dbReference type="InterPro" id="IPR011257">
    <property type="entry name" value="DNA_glycosylase"/>
</dbReference>
<dbReference type="AlphaFoldDB" id="A0A382IW90"/>
<proteinExistence type="predicted"/>
<gene>
    <name evidence="1" type="ORF">METZ01_LOCUS256750</name>
</gene>
<name>A0A382IW90_9ZZZZ</name>
<dbReference type="GO" id="GO:0003824">
    <property type="term" value="F:catalytic activity"/>
    <property type="evidence" value="ECO:0007669"/>
    <property type="project" value="InterPro"/>
</dbReference>
<dbReference type="GO" id="GO:0006281">
    <property type="term" value="P:DNA repair"/>
    <property type="evidence" value="ECO:0007669"/>
    <property type="project" value="InterPro"/>
</dbReference>